<gene>
    <name evidence="3" type="ORF">NCTC11388_04801</name>
</gene>
<dbReference type="InterPro" id="IPR006860">
    <property type="entry name" value="FecR"/>
</dbReference>
<dbReference type="InterPro" id="IPR032508">
    <property type="entry name" value="FecR_C"/>
</dbReference>
<evidence type="ECO:0000259" key="1">
    <source>
        <dbReference type="Pfam" id="PF04773"/>
    </source>
</evidence>
<sequence>MKDKKAFEILYTKYVEGSLSAEELLEWVEVFQHPENEQYLAELIGRTFDTYKVPEDPEAAKQAFHRFERLIDTEDTSSDTASLPLNKSVFHIFRQWKYVAAALLLSIASYGIYQYTLRTTPQNHIANLSKQDVAPGGNKAILKMEDGSEIKLGPQGELIVKGDRLEDGAGNMLLKGQLRETWQSIEVPKGGQYTIVLSDGTKVWLNADSKMKFPVEFVAQQRQVQLQGEAYFEVTKDASRPFIVKSAQQQIEVLGTWFNISAYPEEPAVTTLVSGKVNVSAFGKQVSLTPGMQSVADDQQLHSKQVDVEPAVAWKDAKFVFVKEPLEDIIRKLERWYNVDFVIQSGSEELKKKTFSGSLSRNCQLSEILNLFKITETIRFEIKGRRVYLMK</sequence>
<feature type="domain" description="Protein FecR C-terminal" evidence="2">
    <location>
        <begin position="318"/>
        <end position="388"/>
    </location>
</feature>
<dbReference type="RefSeq" id="WP_115171903.1">
    <property type="nucleotide sequence ID" value="NZ_UGYW01000002.1"/>
</dbReference>
<protein>
    <submittedName>
        <fullName evidence="3">Fec operon regulator FecR</fullName>
    </submittedName>
</protein>
<proteinExistence type="predicted"/>
<feature type="domain" description="FecR protein" evidence="1">
    <location>
        <begin position="185"/>
        <end position="277"/>
    </location>
</feature>
<accession>A0A380CXK0</accession>
<dbReference type="Gene3D" id="2.60.120.1440">
    <property type="match status" value="1"/>
</dbReference>
<evidence type="ECO:0000313" key="3">
    <source>
        <dbReference type="EMBL" id="SUJ30554.1"/>
    </source>
</evidence>
<dbReference type="AlphaFoldDB" id="A0A380CXK0"/>
<reference evidence="3 4" key="1">
    <citation type="submission" date="2018-06" db="EMBL/GenBank/DDBJ databases">
        <authorList>
            <consortium name="Pathogen Informatics"/>
            <person name="Doyle S."/>
        </authorList>
    </citation>
    <scope>NUCLEOTIDE SEQUENCE [LARGE SCALE GENOMIC DNA]</scope>
    <source>
        <strain evidence="3 4">NCTC11388</strain>
    </source>
</reference>
<dbReference type="Pfam" id="PF16344">
    <property type="entry name" value="FecR_C"/>
    <property type="match status" value="1"/>
</dbReference>
<organism evidence="3 4">
    <name type="scientific">Sphingobacterium spiritivorum</name>
    <name type="common">Flavobacterium spiritivorum</name>
    <dbReference type="NCBI Taxonomy" id="258"/>
    <lineage>
        <taxon>Bacteria</taxon>
        <taxon>Pseudomonadati</taxon>
        <taxon>Bacteroidota</taxon>
        <taxon>Sphingobacteriia</taxon>
        <taxon>Sphingobacteriales</taxon>
        <taxon>Sphingobacteriaceae</taxon>
        <taxon>Sphingobacterium</taxon>
    </lineage>
</organism>
<dbReference type="PANTHER" id="PTHR30273">
    <property type="entry name" value="PERIPLASMIC SIGNAL SENSOR AND SIGMA FACTOR ACTIVATOR FECR-RELATED"/>
    <property type="match status" value="1"/>
</dbReference>
<dbReference type="Gene3D" id="3.55.50.30">
    <property type="match status" value="1"/>
</dbReference>
<evidence type="ECO:0000259" key="2">
    <source>
        <dbReference type="Pfam" id="PF16344"/>
    </source>
</evidence>
<name>A0A380CXK0_SPHSI</name>
<dbReference type="GO" id="GO:0016989">
    <property type="term" value="F:sigma factor antagonist activity"/>
    <property type="evidence" value="ECO:0007669"/>
    <property type="project" value="TreeGrafter"/>
</dbReference>
<dbReference type="PANTHER" id="PTHR30273:SF2">
    <property type="entry name" value="PROTEIN FECR"/>
    <property type="match status" value="1"/>
</dbReference>
<dbReference type="EMBL" id="UGYW01000002">
    <property type="protein sequence ID" value="SUJ30554.1"/>
    <property type="molecule type" value="Genomic_DNA"/>
</dbReference>
<dbReference type="Proteomes" id="UP000254893">
    <property type="component" value="Unassembled WGS sequence"/>
</dbReference>
<dbReference type="Pfam" id="PF04773">
    <property type="entry name" value="FecR"/>
    <property type="match status" value="1"/>
</dbReference>
<dbReference type="InterPro" id="IPR012373">
    <property type="entry name" value="Ferrdict_sens_TM"/>
</dbReference>
<evidence type="ECO:0000313" key="4">
    <source>
        <dbReference type="Proteomes" id="UP000254893"/>
    </source>
</evidence>